<dbReference type="Gene3D" id="3.30.450.80">
    <property type="entry name" value="Transcription factor LuxR-like, autoinducer-binding domain"/>
    <property type="match status" value="1"/>
</dbReference>
<organism evidence="5 6">
    <name type="scientific">Fluviibacter phosphoraccumulans</name>
    <dbReference type="NCBI Taxonomy" id="1751046"/>
    <lineage>
        <taxon>Bacteria</taxon>
        <taxon>Pseudomonadati</taxon>
        <taxon>Pseudomonadota</taxon>
        <taxon>Betaproteobacteria</taxon>
        <taxon>Rhodocyclales</taxon>
        <taxon>Fluviibacteraceae</taxon>
        <taxon>Fluviibacter</taxon>
    </lineage>
</organism>
<accession>A0A7R6QVA3</accession>
<dbReference type="SMART" id="SM00421">
    <property type="entry name" value="HTH_LUXR"/>
    <property type="match status" value="1"/>
</dbReference>
<dbReference type="EMBL" id="AP022345">
    <property type="protein sequence ID" value="BBU67982.1"/>
    <property type="molecule type" value="Genomic_DNA"/>
</dbReference>
<dbReference type="Gene3D" id="1.10.10.10">
    <property type="entry name" value="Winged helix-like DNA-binding domain superfamily/Winged helix DNA-binding domain"/>
    <property type="match status" value="1"/>
</dbReference>
<dbReference type="CDD" id="cd06170">
    <property type="entry name" value="LuxR_C_like"/>
    <property type="match status" value="1"/>
</dbReference>
<keyword evidence="1" id="KW-0805">Transcription regulation</keyword>
<dbReference type="Pfam" id="PF00196">
    <property type="entry name" value="GerE"/>
    <property type="match status" value="1"/>
</dbReference>
<sequence>MHISESFQQLLQVDQESAWCDALFDFGRGLGFDRCLVAIVSNPGMGLEQAYLRSNYPTDWRSFYDTQKLVHVDPTVAHCVAHSTSLIWSPGLFRSGPQQVMYEEASGYGLRSGITLPMHGPRGELGILCFVNDAKPSRQFDQDVAQVLPELSLLRDVAFQSGIDFALMGAAPDGTLDLVRPAPLPSLTMRELECLQWTMAGKTSWEIGRILNISVSTVNFHVAGFNRKLEVSHRNQAVIKALKLGLLQ</sequence>
<reference evidence="6" key="1">
    <citation type="submission" date="2020-01" db="EMBL/GenBank/DDBJ databases">
        <title>Phosphoaccumulans saitamaens gen. nov., sp. nov., a polyphosphate accumulating bacterium isolated from surface river water.</title>
        <authorList>
            <person name="Watanabe K."/>
            <person name="Suda W."/>
        </authorList>
    </citation>
    <scope>NUCLEOTIDE SEQUENCE [LARGE SCALE GENOMIC DNA]</scope>
    <source>
        <strain evidence="6">ICHIAU1</strain>
    </source>
</reference>
<dbReference type="InterPro" id="IPR005143">
    <property type="entry name" value="TF_LuxR_autoind-bd_dom"/>
</dbReference>
<feature type="domain" description="HTH luxR-type" evidence="4">
    <location>
        <begin position="180"/>
        <end position="245"/>
    </location>
</feature>
<dbReference type="InterPro" id="IPR016032">
    <property type="entry name" value="Sig_transdc_resp-reg_C-effctor"/>
</dbReference>
<dbReference type="Proteomes" id="UP000463961">
    <property type="component" value="Chromosome"/>
</dbReference>
<evidence type="ECO:0000256" key="2">
    <source>
        <dbReference type="ARBA" id="ARBA00023125"/>
    </source>
</evidence>
<dbReference type="Pfam" id="PF03472">
    <property type="entry name" value="Autoind_bind"/>
    <property type="match status" value="1"/>
</dbReference>
<dbReference type="GO" id="GO:0003677">
    <property type="term" value="F:DNA binding"/>
    <property type="evidence" value="ECO:0007669"/>
    <property type="project" value="UniProtKB-KW"/>
</dbReference>
<keyword evidence="3" id="KW-0804">Transcription</keyword>
<name>A0A7R6QVA3_9RHOO</name>
<dbReference type="SUPFAM" id="SSF75516">
    <property type="entry name" value="Pheromone-binding domain of LuxR-like quorum-sensing transcription factors"/>
    <property type="match status" value="1"/>
</dbReference>
<dbReference type="InterPro" id="IPR000792">
    <property type="entry name" value="Tscrpt_reg_LuxR_C"/>
</dbReference>
<evidence type="ECO:0000256" key="3">
    <source>
        <dbReference type="ARBA" id="ARBA00023163"/>
    </source>
</evidence>
<dbReference type="InterPro" id="IPR036388">
    <property type="entry name" value="WH-like_DNA-bd_sf"/>
</dbReference>
<dbReference type="InterPro" id="IPR036693">
    <property type="entry name" value="TF_LuxR_autoind-bd_dom_sf"/>
</dbReference>
<dbReference type="RefSeq" id="WP_162049068.1">
    <property type="nucleotide sequence ID" value="NZ_AP022345.1"/>
</dbReference>
<dbReference type="PANTHER" id="PTHR44688">
    <property type="entry name" value="DNA-BINDING TRANSCRIPTIONAL ACTIVATOR DEVR_DOSR"/>
    <property type="match status" value="1"/>
</dbReference>
<keyword evidence="6" id="KW-1185">Reference proteome</keyword>
<dbReference type="GO" id="GO:0006355">
    <property type="term" value="P:regulation of DNA-templated transcription"/>
    <property type="evidence" value="ECO:0007669"/>
    <property type="project" value="InterPro"/>
</dbReference>
<dbReference type="AlphaFoldDB" id="A0A7R6QVA3"/>
<dbReference type="SUPFAM" id="SSF46894">
    <property type="entry name" value="C-terminal effector domain of the bipartite response regulators"/>
    <property type="match status" value="1"/>
</dbReference>
<evidence type="ECO:0000313" key="5">
    <source>
        <dbReference type="EMBL" id="BBU67982.1"/>
    </source>
</evidence>
<dbReference type="OrthoDB" id="9774661at2"/>
<keyword evidence="2" id="KW-0238">DNA-binding</keyword>
<gene>
    <name evidence="5" type="primary">lasR</name>
    <name evidence="5" type="ORF">ICHIAU1_02650</name>
</gene>
<dbReference type="PROSITE" id="PS50043">
    <property type="entry name" value="HTH_LUXR_2"/>
    <property type="match status" value="1"/>
</dbReference>
<dbReference type="PANTHER" id="PTHR44688:SF16">
    <property type="entry name" value="DNA-BINDING TRANSCRIPTIONAL ACTIVATOR DEVR_DOSR"/>
    <property type="match status" value="1"/>
</dbReference>
<protein>
    <submittedName>
        <fullName evidence="5">Transcriptional activator protein LasR</fullName>
    </submittedName>
</protein>
<proteinExistence type="predicted"/>
<dbReference type="PRINTS" id="PR00038">
    <property type="entry name" value="HTHLUXR"/>
</dbReference>
<evidence type="ECO:0000256" key="1">
    <source>
        <dbReference type="ARBA" id="ARBA00023015"/>
    </source>
</evidence>
<evidence type="ECO:0000313" key="6">
    <source>
        <dbReference type="Proteomes" id="UP000463961"/>
    </source>
</evidence>
<evidence type="ECO:0000259" key="4">
    <source>
        <dbReference type="PROSITE" id="PS50043"/>
    </source>
</evidence>